<evidence type="ECO:0000256" key="2">
    <source>
        <dbReference type="SAM" id="MobiDB-lite"/>
    </source>
</evidence>
<keyword evidence="4" id="KW-1185">Reference proteome</keyword>
<feature type="region of interest" description="Disordered" evidence="2">
    <location>
        <begin position="703"/>
        <end position="735"/>
    </location>
</feature>
<evidence type="ECO:0000256" key="1">
    <source>
        <dbReference type="SAM" id="Coils"/>
    </source>
</evidence>
<comment type="caution">
    <text evidence="3">The sequence shown here is derived from an EMBL/GenBank/DDBJ whole genome shotgun (WGS) entry which is preliminary data.</text>
</comment>
<evidence type="ECO:0000313" key="4">
    <source>
        <dbReference type="Proteomes" id="UP001239445"/>
    </source>
</evidence>
<protein>
    <submittedName>
        <fullName evidence="3">Uncharacterized protein</fullName>
    </submittedName>
</protein>
<accession>A0AAJ0BIY3</accession>
<feature type="compositionally biased region" description="Basic and acidic residues" evidence="2">
    <location>
        <begin position="136"/>
        <end position="150"/>
    </location>
</feature>
<sequence length="735" mass="81577">MGRASPPLAILAPPGILGTESTVSDLPLRNFPKDKNTTISPTSLAMPPTPPEDTPGLSVTSLETPNTVDQDLATPSSTIVEFDDALKDDGPPAVEVVNDVFRPFSRSRSRSGNSEIRGSSRNATPRPAGRKARSQSRSDSRQRQGRDHSAADNVTRYLRGMARSPPSDTSRELIQENTSLQQRIAALQRTERDLLTENHDLAQQLAALRQHHEARRKKWRDQYREREQFFHDRIRQLEDRIIRQDQELRQFARAAAAREDNDAALSDIEVMAWFTTRTISWQAFADEFAHHDPKRLQSGLHPVQMLELCDSVKPFVRINDDGLPTELLNSDGNSAIKPVHVLLHAMLANFIIKEAIESPFWMFNVLSNEGMEVDSPSVIHADSPIGFRMDLAAWHSLIPPRNERPSALPPKTARMLQESQQSRRVAPATSMPSLSLNTAGLSGVHQSMPNKNEMENLYKLLSNVQRSDREKHAWRCQLIRTLSEGGLSLEPEKVEGEERRRLADARKTHARNLKDRFLNSSVRFLLEDQDPAGIEKLELRLVKEFDSALKFSCHLWSRRDPIAIKSLEQLANTVFSRTSQVMELCAGQAPISMRPFEDARDLPPAYHDGHSVVMAVQPAIESLVLDKKGVQSATRVLSKAKVVVAAPKPKASDACSVKSAASNKTAAWTSSPAAAAAPVELHDASILKSVQPEMAVDTRLPGVAFKPASSPMSSAKRSPAPAMLTFQDTRVEPAQ</sequence>
<evidence type="ECO:0000313" key="3">
    <source>
        <dbReference type="EMBL" id="KAK1756711.1"/>
    </source>
</evidence>
<feature type="compositionally biased region" description="Low complexity" evidence="2">
    <location>
        <begin position="1"/>
        <end position="18"/>
    </location>
</feature>
<feature type="compositionally biased region" description="Polar residues" evidence="2">
    <location>
        <begin position="57"/>
        <end position="76"/>
    </location>
</feature>
<feature type="region of interest" description="Disordered" evidence="2">
    <location>
        <begin position="1"/>
        <end position="76"/>
    </location>
</feature>
<gene>
    <name evidence="3" type="ORF">QBC47DRAFT_168675</name>
</gene>
<proteinExistence type="predicted"/>
<dbReference type="Proteomes" id="UP001239445">
    <property type="component" value="Unassembled WGS sequence"/>
</dbReference>
<feature type="region of interest" description="Disordered" evidence="2">
    <location>
        <begin position="401"/>
        <end position="432"/>
    </location>
</feature>
<keyword evidence="1" id="KW-0175">Coiled coil</keyword>
<organism evidence="3 4">
    <name type="scientific">Echria macrotheca</name>
    <dbReference type="NCBI Taxonomy" id="438768"/>
    <lineage>
        <taxon>Eukaryota</taxon>
        <taxon>Fungi</taxon>
        <taxon>Dikarya</taxon>
        <taxon>Ascomycota</taxon>
        <taxon>Pezizomycotina</taxon>
        <taxon>Sordariomycetes</taxon>
        <taxon>Sordariomycetidae</taxon>
        <taxon>Sordariales</taxon>
        <taxon>Schizotheciaceae</taxon>
        <taxon>Echria</taxon>
    </lineage>
</organism>
<reference evidence="3" key="1">
    <citation type="submission" date="2023-06" db="EMBL/GenBank/DDBJ databases">
        <title>Genome-scale phylogeny and comparative genomics of the fungal order Sordariales.</title>
        <authorList>
            <consortium name="Lawrence Berkeley National Laboratory"/>
            <person name="Hensen N."/>
            <person name="Bonometti L."/>
            <person name="Westerberg I."/>
            <person name="Brannstrom I.O."/>
            <person name="Guillou S."/>
            <person name="Cros-Aarteil S."/>
            <person name="Calhoun S."/>
            <person name="Haridas S."/>
            <person name="Kuo A."/>
            <person name="Mondo S."/>
            <person name="Pangilinan J."/>
            <person name="Riley R."/>
            <person name="Labutti K."/>
            <person name="Andreopoulos B."/>
            <person name="Lipzen A."/>
            <person name="Chen C."/>
            <person name="Yanf M."/>
            <person name="Daum C."/>
            <person name="Ng V."/>
            <person name="Clum A."/>
            <person name="Steindorff A."/>
            <person name="Ohm R."/>
            <person name="Martin F."/>
            <person name="Silar P."/>
            <person name="Natvig D."/>
            <person name="Lalanne C."/>
            <person name="Gautier V."/>
            <person name="Ament-Velasquez S.L."/>
            <person name="Kruys A."/>
            <person name="Hutchinson M.I."/>
            <person name="Powell A.J."/>
            <person name="Barry K."/>
            <person name="Miller A.N."/>
            <person name="Grigoriev I.V."/>
            <person name="Debuchy R."/>
            <person name="Gladieux P."/>
            <person name="Thoren M.H."/>
            <person name="Johannesson H."/>
        </authorList>
    </citation>
    <scope>NUCLEOTIDE SEQUENCE</scope>
    <source>
        <strain evidence="3">PSN4</strain>
    </source>
</reference>
<feature type="compositionally biased region" description="Low complexity" evidence="2">
    <location>
        <begin position="110"/>
        <end position="122"/>
    </location>
</feature>
<feature type="coiled-coil region" evidence="1">
    <location>
        <begin position="170"/>
        <end position="254"/>
    </location>
</feature>
<feature type="region of interest" description="Disordered" evidence="2">
    <location>
        <begin position="105"/>
        <end position="170"/>
    </location>
</feature>
<dbReference type="EMBL" id="MU839831">
    <property type="protein sequence ID" value="KAK1756711.1"/>
    <property type="molecule type" value="Genomic_DNA"/>
</dbReference>
<dbReference type="AlphaFoldDB" id="A0AAJ0BIY3"/>
<name>A0AAJ0BIY3_9PEZI</name>